<evidence type="ECO:0000313" key="2">
    <source>
        <dbReference type="EMBL" id="KAD3067977.1"/>
    </source>
</evidence>
<proteinExistence type="predicted"/>
<name>A0A5N6M279_9ASTR</name>
<evidence type="ECO:0000256" key="1">
    <source>
        <dbReference type="SAM" id="SignalP"/>
    </source>
</evidence>
<keyword evidence="1" id="KW-0732">Signal</keyword>
<evidence type="ECO:0000313" key="3">
    <source>
        <dbReference type="Proteomes" id="UP000326396"/>
    </source>
</evidence>
<feature type="signal peptide" evidence="1">
    <location>
        <begin position="1"/>
        <end position="17"/>
    </location>
</feature>
<reference evidence="2 3" key="1">
    <citation type="submission" date="2019-05" db="EMBL/GenBank/DDBJ databases">
        <title>Mikania micrantha, genome provides insights into the molecular mechanism of rapid growth.</title>
        <authorList>
            <person name="Liu B."/>
        </authorList>
    </citation>
    <scope>NUCLEOTIDE SEQUENCE [LARGE SCALE GENOMIC DNA]</scope>
    <source>
        <strain evidence="2">NLD-2019</strain>
        <tissue evidence="2">Leaf</tissue>
    </source>
</reference>
<evidence type="ECO:0008006" key="4">
    <source>
        <dbReference type="Google" id="ProtNLM"/>
    </source>
</evidence>
<keyword evidence="3" id="KW-1185">Reference proteome</keyword>
<dbReference type="AlphaFoldDB" id="A0A5N6M279"/>
<protein>
    <recommendedName>
        <fullName evidence="4">Secreted protein</fullName>
    </recommendedName>
</protein>
<comment type="caution">
    <text evidence="2">The sequence shown here is derived from an EMBL/GenBank/DDBJ whole genome shotgun (WGS) entry which is preliminary data.</text>
</comment>
<feature type="chain" id="PRO_5024322755" description="Secreted protein" evidence="1">
    <location>
        <begin position="18"/>
        <end position="86"/>
    </location>
</feature>
<organism evidence="2 3">
    <name type="scientific">Mikania micrantha</name>
    <name type="common">bitter vine</name>
    <dbReference type="NCBI Taxonomy" id="192012"/>
    <lineage>
        <taxon>Eukaryota</taxon>
        <taxon>Viridiplantae</taxon>
        <taxon>Streptophyta</taxon>
        <taxon>Embryophyta</taxon>
        <taxon>Tracheophyta</taxon>
        <taxon>Spermatophyta</taxon>
        <taxon>Magnoliopsida</taxon>
        <taxon>eudicotyledons</taxon>
        <taxon>Gunneridae</taxon>
        <taxon>Pentapetalae</taxon>
        <taxon>asterids</taxon>
        <taxon>campanulids</taxon>
        <taxon>Asterales</taxon>
        <taxon>Asteraceae</taxon>
        <taxon>Asteroideae</taxon>
        <taxon>Heliantheae alliance</taxon>
        <taxon>Eupatorieae</taxon>
        <taxon>Mikania</taxon>
    </lineage>
</organism>
<dbReference type="Proteomes" id="UP000326396">
    <property type="component" value="Linkage Group LG7"/>
</dbReference>
<gene>
    <name evidence="2" type="ORF">E3N88_35857</name>
</gene>
<dbReference type="EMBL" id="SZYD01000017">
    <property type="protein sequence ID" value="KAD3067977.1"/>
    <property type="molecule type" value="Genomic_DNA"/>
</dbReference>
<accession>A0A5N6M279</accession>
<sequence length="86" mass="8450">MNRSVGVAVVVVDWVSAAPVGAAVGDGARSVPIGSAGGGGARSEQIGAWTGAAVVNGTAAANRVTGHKNQEAKVKFQRASNLIVVP</sequence>